<protein>
    <recommendedName>
        <fullName evidence="4">Secreted protein</fullName>
    </recommendedName>
</protein>
<evidence type="ECO:0008006" key="4">
    <source>
        <dbReference type="Google" id="ProtNLM"/>
    </source>
</evidence>
<dbReference type="EMBL" id="JAUKUA010000004">
    <property type="protein sequence ID" value="KAK0714577.1"/>
    <property type="molecule type" value="Genomic_DNA"/>
</dbReference>
<sequence length="151" mass="16662">METGIMSFINIFVSLLFLALFARCLGSCHHDMSLSTSSRPARQSLNASFKSCFSPICNWHEHDRRTSFPTIQNSQPFRIPNHVCFGFAQKQTPVLCLPNASPIDERKKKSNSKASPLPPFVGASVRASFLNSTNLRAEWTASPCGGTGTRI</sequence>
<dbReference type="AlphaFoldDB" id="A0AA40DV36"/>
<feature type="signal peptide" evidence="1">
    <location>
        <begin position="1"/>
        <end position="26"/>
    </location>
</feature>
<comment type="caution">
    <text evidence="2">The sequence shown here is derived from an EMBL/GenBank/DDBJ whole genome shotgun (WGS) entry which is preliminary data.</text>
</comment>
<evidence type="ECO:0000313" key="2">
    <source>
        <dbReference type="EMBL" id="KAK0714577.1"/>
    </source>
</evidence>
<organism evidence="2 3">
    <name type="scientific">Lasiosphaeris hirsuta</name>
    <dbReference type="NCBI Taxonomy" id="260670"/>
    <lineage>
        <taxon>Eukaryota</taxon>
        <taxon>Fungi</taxon>
        <taxon>Dikarya</taxon>
        <taxon>Ascomycota</taxon>
        <taxon>Pezizomycotina</taxon>
        <taxon>Sordariomycetes</taxon>
        <taxon>Sordariomycetidae</taxon>
        <taxon>Sordariales</taxon>
        <taxon>Lasiosphaeriaceae</taxon>
        <taxon>Lasiosphaeris</taxon>
    </lineage>
</organism>
<accession>A0AA40DV36</accession>
<evidence type="ECO:0000256" key="1">
    <source>
        <dbReference type="SAM" id="SignalP"/>
    </source>
</evidence>
<proteinExistence type="predicted"/>
<gene>
    <name evidence="2" type="ORF">B0H67DRAFT_215646</name>
</gene>
<keyword evidence="3" id="KW-1185">Reference proteome</keyword>
<dbReference type="Proteomes" id="UP001172102">
    <property type="component" value="Unassembled WGS sequence"/>
</dbReference>
<keyword evidence="1" id="KW-0732">Signal</keyword>
<feature type="chain" id="PRO_5041328018" description="Secreted protein" evidence="1">
    <location>
        <begin position="27"/>
        <end position="151"/>
    </location>
</feature>
<evidence type="ECO:0000313" key="3">
    <source>
        <dbReference type="Proteomes" id="UP001172102"/>
    </source>
</evidence>
<name>A0AA40DV36_9PEZI</name>
<reference evidence="2" key="1">
    <citation type="submission" date="2023-06" db="EMBL/GenBank/DDBJ databases">
        <title>Genome-scale phylogeny and comparative genomics of the fungal order Sordariales.</title>
        <authorList>
            <consortium name="Lawrence Berkeley National Laboratory"/>
            <person name="Hensen N."/>
            <person name="Bonometti L."/>
            <person name="Westerberg I."/>
            <person name="Brannstrom I.O."/>
            <person name="Guillou S."/>
            <person name="Cros-Aarteil S."/>
            <person name="Calhoun S."/>
            <person name="Haridas S."/>
            <person name="Kuo A."/>
            <person name="Mondo S."/>
            <person name="Pangilinan J."/>
            <person name="Riley R."/>
            <person name="Labutti K."/>
            <person name="Andreopoulos B."/>
            <person name="Lipzen A."/>
            <person name="Chen C."/>
            <person name="Yanf M."/>
            <person name="Daum C."/>
            <person name="Ng V."/>
            <person name="Clum A."/>
            <person name="Steindorff A."/>
            <person name="Ohm R."/>
            <person name="Martin F."/>
            <person name="Silar P."/>
            <person name="Natvig D."/>
            <person name="Lalanne C."/>
            <person name="Gautier V."/>
            <person name="Ament-Velasquez S.L."/>
            <person name="Kruys A."/>
            <person name="Hutchinson M.I."/>
            <person name="Powell A.J."/>
            <person name="Barry K."/>
            <person name="Miller A.N."/>
            <person name="Grigoriev I.V."/>
            <person name="Debuchy R."/>
            <person name="Gladieux P."/>
            <person name="Thoren M.H."/>
            <person name="Johannesson H."/>
        </authorList>
    </citation>
    <scope>NUCLEOTIDE SEQUENCE</scope>
    <source>
        <strain evidence="2">SMH4607-1</strain>
    </source>
</reference>